<name>A0AC35GJJ7_9BILA</name>
<protein>
    <submittedName>
        <fullName evidence="2">Metalloendopeptidase</fullName>
    </submittedName>
</protein>
<dbReference type="WBParaSite" id="PS1159_v2.g5719.t1">
    <property type="protein sequence ID" value="PS1159_v2.g5719.t1"/>
    <property type="gene ID" value="PS1159_v2.g5719"/>
</dbReference>
<organism evidence="1 2">
    <name type="scientific">Panagrolaimus sp. PS1159</name>
    <dbReference type="NCBI Taxonomy" id="55785"/>
    <lineage>
        <taxon>Eukaryota</taxon>
        <taxon>Metazoa</taxon>
        <taxon>Ecdysozoa</taxon>
        <taxon>Nematoda</taxon>
        <taxon>Chromadorea</taxon>
        <taxon>Rhabditida</taxon>
        <taxon>Tylenchina</taxon>
        <taxon>Panagrolaimomorpha</taxon>
        <taxon>Panagrolaimoidea</taxon>
        <taxon>Panagrolaimidae</taxon>
        <taxon>Panagrolaimus</taxon>
    </lineage>
</organism>
<proteinExistence type="predicted"/>
<sequence length="546" mass="61011">MKVLCLIFLLSFFYCCNGQGFLNGLGRQIGLDLPNPQQGGWGGRGGGGWGPGGGGPGQGDLGSMINNVGSFFAPQPHSRGIPPHVLRRIMRFCSRRPEHPKCRGHPEWVMNGRGNLPRLPIVGGGGIEIIEEIFPNLNFQLPPIPKLNLPDVLRNVPSVLRNYIPAPLLGQITEFARNAIRATCTSSKRCKEQSPDALNKRASIAEHESLVHKLFDKDKSQEQIDKEIEIRLARTQQVKQALIKKANLESEIEAENDGTFQKDILLTETQANTMINEIQSNRDEKEDPKAPPSMARMSRSALFLETTPTQRWPNDKPIQYMFDQSLNENDRGAVTAAIKEIESKTCVRFKMEKTKPSGSHIYYIKASSSQICGLSYIGRVEPVNPIYLTFTCGNPTGIAIHETLHALGLNHEQLRGDRDQFIKINWENVNPQNYDFFAIADSKQFTSYGVKYDYGSIMHYNQFIASQFPNKPTMTAKVDPTKNNPLMGQRNTLSPKDIEIISKMYCVPGCEDKNVYCGAWALGNFCTTPAQKGWMELNCKKSCSLC</sequence>
<evidence type="ECO:0000313" key="2">
    <source>
        <dbReference type="WBParaSite" id="PS1159_v2.g5719.t1"/>
    </source>
</evidence>
<accession>A0AC35GJJ7</accession>
<dbReference type="Proteomes" id="UP000887580">
    <property type="component" value="Unplaced"/>
</dbReference>
<evidence type="ECO:0000313" key="1">
    <source>
        <dbReference type="Proteomes" id="UP000887580"/>
    </source>
</evidence>
<reference evidence="2" key="1">
    <citation type="submission" date="2022-11" db="UniProtKB">
        <authorList>
            <consortium name="WormBaseParasite"/>
        </authorList>
    </citation>
    <scope>IDENTIFICATION</scope>
</reference>